<dbReference type="Pfam" id="PF01479">
    <property type="entry name" value="S4"/>
    <property type="match status" value="1"/>
</dbReference>
<reference evidence="8 9" key="1">
    <citation type="journal article" date="2021" name="Int. J. Syst. Evol. Microbiol.">
        <title>Steroidobacter gossypii sp. nov., isolated from soil of cotton cropping field.</title>
        <authorList>
            <person name="Huang R."/>
            <person name="Yang S."/>
            <person name="Zhen C."/>
            <person name="Liu W."/>
        </authorList>
    </citation>
    <scope>NUCLEOTIDE SEQUENCE [LARGE SCALE GENOMIC DNA]</scope>
    <source>
        <strain evidence="8 9">S1-65</strain>
    </source>
</reference>
<evidence type="ECO:0000256" key="1">
    <source>
        <dbReference type="ARBA" id="ARBA00008348"/>
    </source>
</evidence>
<dbReference type="InterPro" id="IPR020094">
    <property type="entry name" value="TruA/RsuA/RluB/E/F_N"/>
</dbReference>
<comment type="caution">
    <text evidence="8">The sequence shown here is derived from an EMBL/GenBank/DDBJ whole genome shotgun (WGS) entry which is preliminary data.</text>
</comment>
<dbReference type="Pfam" id="PF00849">
    <property type="entry name" value="PseudoU_synth_2"/>
    <property type="match status" value="1"/>
</dbReference>
<dbReference type="Gene3D" id="3.30.70.1560">
    <property type="entry name" value="Alpha-L RNA-binding motif"/>
    <property type="match status" value="1"/>
</dbReference>
<dbReference type="PROSITE" id="PS01149">
    <property type="entry name" value="PSI_RSU"/>
    <property type="match status" value="1"/>
</dbReference>
<dbReference type="PANTHER" id="PTHR47683:SF2">
    <property type="entry name" value="RNA-BINDING S4 DOMAIN-CONTAINING PROTEIN"/>
    <property type="match status" value="1"/>
</dbReference>
<dbReference type="SUPFAM" id="SSF55174">
    <property type="entry name" value="Alpha-L RNA-binding motif"/>
    <property type="match status" value="1"/>
</dbReference>
<comment type="similarity">
    <text evidence="1 6">Belongs to the pseudouridine synthase RsuA family.</text>
</comment>
<evidence type="ECO:0000313" key="9">
    <source>
        <dbReference type="Proteomes" id="UP000661077"/>
    </source>
</evidence>
<comment type="catalytic activity">
    <reaction evidence="3">
        <text>uridine(35) in tRNA(Tyr) = pseudouridine(35) in tRNA(Tyr)</text>
        <dbReference type="Rhea" id="RHEA:60556"/>
        <dbReference type="Rhea" id="RHEA-COMP:15607"/>
        <dbReference type="Rhea" id="RHEA-COMP:15608"/>
        <dbReference type="ChEBI" id="CHEBI:65314"/>
        <dbReference type="ChEBI" id="CHEBI:65315"/>
    </reaction>
</comment>
<dbReference type="InterPro" id="IPR020103">
    <property type="entry name" value="PsdUridine_synth_cat_dom_sf"/>
</dbReference>
<dbReference type="Proteomes" id="UP000661077">
    <property type="component" value="Unassembled WGS sequence"/>
</dbReference>
<evidence type="ECO:0000256" key="4">
    <source>
        <dbReference type="ARBA" id="ARBA00036535"/>
    </source>
</evidence>
<dbReference type="Gene3D" id="3.10.290.10">
    <property type="entry name" value="RNA-binding S4 domain"/>
    <property type="match status" value="1"/>
</dbReference>
<sequence length="289" mass="31470">MRKPPAAPISTAKGVRLQKAMADAGLGARRDCEDMITAGRVKVNGRVVDTLPCFVDPASDVVELDDEVVELPVPEQSTADSAKAGGKARTLIYVLINKPKGVITTTSDPEGRRNVLELVPTSLRREERLFPVGRLDGDSTGLLLITNDGDLAYQLTHPKFGIPKEYRVLTSGLASDEQLQKLRAGMYLVNPTADGSKTSKRASMESVRIIKRFVDRARGDRTLLSVTLREGQNREIRRMLARVGLKVRELERVAIGPLRAGDLKPGQAKLLGKKDVEKLRAATLSAGLD</sequence>
<dbReference type="EMBL" id="JAEVLS010000001">
    <property type="protein sequence ID" value="MBM0103602.1"/>
    <property type="molecule type" value="Genomic_DNA"/>
</dbReference>
<dbReference type="PANTHER" id="PTHR47683">
    <property type="entry name" value="PSEUDOURIDINE SYNTHASE FAMILY PROTEIN-RELATED"/>
    <property type="match status" value="1"/>
</dbReference>
<keyword evidence="9" id="KW-1185">Reference proteome</keyword>
<gene>
    <name evidence="8" type="ORF">JM946_02555</name>
</gene>
<dbReference type="CDD" id="cd02870">
    <property type="entry name" value="PseudoU_synth_RsuA_like"/>
    <property type="match status" value="1"/>
</dbReference>
<accession>A0ABS1WRK2</accession>
<evidence type="ECO:0000256" key="2">
    <source>
        <dbReference type="ARBA" id="ARBA00023235"/>
    </source>
</evidence>
<dbReference type="RefSeq" id="WP_203165564.1">
    <property type="nucleotide sequence ID" value="NZ_JAEVLS010000001.1"/>
</dbReference>
<proteinExistence type="inferred from homology"/>
<dbReference type="InterPro" id="IPR006145">
    <property type="entry name" value="PsdUridine_synth_RsuA/RluA"/>
</dbReference>
<evidence type="ECO:0000259" key="7">
    <source>
        <dbReference type="SMART" id="SM00363"/>
    </source>
</evidence>
<dbReference type="InterPro" id="IPR018496">
    <property type="entry name" value="PsdUridine_synth_RsuA/RluB_CS"/>
</dbReference>
<dbReference type="NCBIfam" id="TIGR00093">
    <property type="entry name" value="pseudouridine synthase"/>
    <property type="match status" value="1"/>
</dbReference>
<evidence type="ECO:0000313" key="8">
    <source>
        <dbReference type="EMBL" id="MBM0103602.1"/>
    </source>
</evidence>
<dbReference type="InterPro" id="IPR042092">
    <property type="entry name" value="PsdUridine_s_RsuA/RluB/E/F_cat"/>
</dbReference>
<comment type="catalytic activity">
    <reaction evidence="4">
        <text>uridine(2604) in 23S rRNA = pseudouridine(2604) in 23S rRNA</text>
        <dbReference type="Rhea" id="RHEA:38875"/>
        <dbReference type="Rhea" id="RHEA-COMP:10093"/>
        <dbReference type="Rhea" id="RHEA-COMP:10094"/>
        <dbReference type="ChEBI" id="CHEBI:65314"/>
        <dbReference type="ChEBI" id="CHEBI:65315"/>
        <dbReference type="EC" id="5.4.99.21"/>
    </reaction>
</comment>
<name>A0ABS1WRK2_9GAMM</name>
<feature type="domain" description="RNA-binding S4" evidence="7">
    <location>
        <begin position="15"/>
        <end position="77"/>
    </location>
</feature>
<dbReference type="SMART" id="SM00363">
    <property type="entry name" value="S4"/>
    <property type="match status" value="1"/>
</dbReference>
<dbReference type="Gene3D" id="3.30.70.580">
    <property type="entry name" value="Pseudouridine synthase I, catalytic domain, N-terminal subdomain"/>
    <property type="match status" value="1"/>
</dbReference>
<evidence type="ECO:0000256" key="3">
    <source>
        <dbReference type="ARBA" id="ARBA00036390"/>
    </source>
</evidence>
<dbReference type="PROSITE" id="PS50889">
    <property type="entry name" value="S4"/>
    <property type="match status" value="1"/>
</dbReference>
<keyword evidence="5" id="KW-0694">RNA-binding</keyword>
<keyword evidence="2 6" id="KW-0413">Isomerase</keyword>
<organism evidence="8 9">
    <name type="scientific">Steroidobacter gossypii</name>
    <dbReference type="NCBI Taxonomy" id="2805490"/>
    <lineage>
        <taxon>Bacteria</taxon>
        <taxon>Pseudomonadati</taxon>
        <taxon>Pseudomonadota</taxon>
        <taxon>Gammaproteobacteria</taxon>
        <taxon>Steroidobacterales</taxon>
        <taxon>Steroidobacteraceae</taxon>
        <taxon>Steroidobacter</taxon>
    </lineage>
</organism>
<protein>
    <recommendedName>
        <fullName evidence="6">Pseudouridine synthase</fullName>
        <ecNumber evidence="6">5.4.99.-</ecNumber>
    </recommendedName>
</protein>
<dbReference type="InterPro" id="IPR036986">
    <property type="entry name" value="S4_RNA-bd_sf"/>
</dbReference>
<evidence type="ECO:0000256" key="5">
    <source>
        <dbReference type="PROSITE-ProRule" id="PRU00182"/>
    </source>
</evidence>
<dbReference type="InterPro" id="IPR002942">
    <property type="entry name" value="S4_RNA-bd"/>
</dbReference>
<dbReference type="SUPFAM" id="SSF55120">
    <property type="entry name" value="Pseudouridine synthase"/>
    <property type="match status" value="1"/>
</dbReference>
<dbReference type="InterPro" id="IPR000748">
    <property type="entry name" value="PsdUridine_synth_RsuA/RluB/E/F"/>
</dbReference>
<dbReference type="EC" id="5.4.99.-" evidence="6"/>
<dbReference type="InterPro" id="IPR050343">
    <property type="entry name" value="RsuA_PseudoU_synthase"/>
</dbReference>
<evidence type="ECO:0000256" key="6">
    <source>
        <dbReference type="RuleBase" id="RU003887"/>
    </source>
</evidence>
<dbReference type="CDD" id="cd00165">
    <property type="entry name" value="S4"/>
    <property type="match status" value="1"/>
</dbReference>